<dbReference type="PANTHER" id="PTHR46399:SF6">
    <property type="entry name" value="RYANODINE RECEPTOR 1 ISOFORM X1"/>
    <property type="match status" value="1"/>
</dbReference>
<dbReference type="GO" id="GO:0005219">
    <property type="term" value="F:ryanodine-sensitive calcium-release channel activity"/>
    <property type="evidence" value="ECO:0007669"/>
    <property type="project" value="TreeGrafter"/>
</dbReference>
<dbReference type="GO" id="GO:0042383">
    <property type="term" value="C:sarcolemma"/>
    <property type="evidence" value="ECO:0007669"/>
    <property type="project" value="TreeGrafter"/>
</dbReference>
<evidence type="ECO:0000313" key="3">
    <source>
        <dbReference type="EMBL" id="KAK1882281.1"/>
    </source>
</evidence>
<keyword evidence="3" id="KW-0675">Receptor</keyword>
<dbReference type="Proteomes" id="UP001228049">
    <property type="component" value="Unassembled WGS sequence"/>
</dbReference>
<dbReference type="Pfam" id="PF21119">
    <property type="entry name" value="RYDR_Jsol"/>
    <property type="match status" value="1"/>
</dbReference>
<dbReference type="InterPro" id="IPR015925">
    <property type="entry name" value="Ryanodine_IP3_receptor"/>
</dbReference>
<dbReference type="GO" id="GO:0014808">
    <property type="term" value="P:release of sequestered calcium ion into cytosol by sarcoplasmic reticulum"/>
    <property type="evidence" value="ECO:0007669"/>
    <property type="project" value="TreeGrafter"/>
</dbReference>
<feature type="region of interest" description="Disordered" evidence="1">
    <location>
        <begin position="359"/>
        <end position="389"/>
    </location>
</feature>
<dbReference type="GO" id="GO:0034704">
    <property type="term" value="C:calcium channel complex"/>
    <property type="evidence" value="ECO:0007669"/>
    <property type="project" value="TreeGrafter"/>
</dbReference>
<evidence type="ECO:0000256" key="1">
    <source>
        <dbReference type="SAM" id="MobiDB-lite"/>
    </source>
</evidence>
<reference evidence="3" key="1">
    <citation type="submission" date="2023-04" db="EMBL/GenBank/DDBJ databases">
        <title>Chromosome-level genome of Chaenocephalus aceratus.</title>
        <authorList>
            <person name="Park H."/>
        </authorList>
    </citation>
    <scope>NUCLEOTIDE SEQUENCE</scope>
    <source>
        <strain evidence="3">DE</strain>
        <tissue evidence="3">Muscle</tissue>
    </source>
</reference>
<name>A0AAD9BEL3_DISEL</name>
<dbReference type="GO" id="GO:0033017">
    <property type="term" value="C:sarcoplasmic reticulum membrane"/>
    <property type="evidence" value="ECO:0007669"/>
    <property type="project" value="TreeGrafter"/>
</dbReference>
<keyword evidence="4" id="KW-1185">Reference proteome</keyword>
<feature type="compositionally biased region" description="Basic residues" evidence="1">
    <location>
        <begin position="376"/>
        <end position="389"/>
    </location>
</feature>
<dbReference type="Gene3D" id="2.60.120.920">
    <property type="match status" value="1"/>
</dbReference>
<dbReference type="SUPFAM" id="SSF49899">
    <property type="entry name" value="Concanavalin A-like lectins/glucanases"/>
    <property type="match status" value="1"/>
</dbReference>
<dbReference type="InterPro" id="IPR013320">
    <property type="entry name" value="ConA-like_dom_sf"/>
</dbReference>
<dbReference type="InterPro" id="IPR048581">
    <property type="entry name" value="RYDR_Jsol"/>
</dbReference>
<evidence type="ECO:0000313" key="4">
    <source>
        <dbReference type="Proteomes" id="UP001228049"/>
    </source>
</evidence>
<dbReference type="Pfam" id="PF00622">
    <property type="entry name" value="SPRY"/>
    <property type="match status" value="1"/>
</dbReference>
<organism evidence="3 4">
    <name type="scientific">Dissostichus eleginoides</name>
    <name type="common">Patagonian toothfish</name>
    <name type="synonym">Dissostichus amissus</name>
    <dbReference type="NCBI Taxonomy" id="100907"/>
    <lineage>
        <taxon>Eukaryota</taxon>
        <taxon>Metazoa</taxon>
        <taxon>Chordata</taxon>
        <taxon>Craniata</taxon>
        <taxon>Vertebrata</taxon>
        <taxon>Euteleostomi</taxon>
        <taxon>Actinopterygii</taxon>
        <taxon>Neopterygii</taxon>
        <taxon>Teleostei</taxon>
        <taxon>Neoteleostei</taxon>
        <taxon>Acanthomorphata</taxon>
        <taxon>Eupercaria</taxon>
        <taxon>Perciformes</taxon>
        <taxon>Notothenioidei</taxon>
        <taxon>Nototheniidae</taxon>
        <taxon>Dissostichus</taxon>
    </lineage>
</organism>
<dbReference type="PANTHER" id="PTHR46399">
    <property type="entry name" value="B30.2/SPRY DOMAIN-CONTAINING PROTEIN"/>
    <property type="match status" value="1"/>
</dbReference>
<dbReference type="InterPro" id="IPR003877">
    <property type="entry name" value="SPRY_dom"/>
</dbReference>
<dbReference type="PROSITE" id="PS50188">
    <property type="entry name" value="B302_SPRY"/>
    <property type="match status" value="1"/>
</dbReference>
<dbReference type="AlphaFoldDB" id="A0AAD9BEL3"/>
<dbReference type="GO" id="GO:0006941">
    <property type="term" value="P:striated muscle contraction"/>
    <property type="evidence" value="ECO:0007669"/>
    <property type="project" value="TreeGrafter"/>
</dbReference>
<accession>A0AAD9BEL3</accession>
<dbReference type="EMBL" id="JASDAP010000023">
    <property type="protein sequence ID" value="KAK1882281.1"/>
    <property type="molecule type" value="Genomic_DNA"/>
</dbReference>
<dbReference type="GO" id="GO:0030018">
    <property type="term" value="C:Z disc"/>
    <property type="evidence" value="ECO:0007669"/>
    <property type="project" value="TreeGrafter"/>
</dbReference>
<proteinExistence type="predicted"/>
<gene>
    <name evidence="3" type="ORF">KUDE01_023067</name>
</gene>
<sequence length="389" mass="43970">MILFCVFLSIKRSNCYMVWGGEFSSSQQTRVSQEDFMIGCLIDLDTGLMTFTANGKEINTFYQVEPHTKLFPAVFVLPSSQNMIQFELGKLKNIMPISAAMFRSERKNPVPQCPPRLDVQMLTPVIWSRMPNNFLAPETGRCQEPLTMMALHIPEENRCIDILELSERMDLLKFHYHTLKLYGLPCDESQLFYAIENTYLPGPMRSGFFDLLISMHLESAKRNRLGTNKEFIVPMTDQTRSITLYSDKSDALPGVGLTTCLRPKLHFSSVGFVGTDQNIYTLSPSIPLQMLKTKALQMLTEAVQDGCQAMRDPVGGSVEFHFVPILKLISTLLIMGVFDDEDVTHILKMLEPVVFSGKKAEEPAEDCQFEGEERNKKHSQNKSGKARGA</sequence>
<feature type="domain" description="B30.2/SPRY" evidence="2">
    <location>
        <begin position="1"/>
        <end position="93"/>
    </location>
</feature>
<dbReference type="InterPro" id="IPR001870">
    <property type="entry name" value="B30.2/SPRY"/>
</dbReference>
<comment type="caution">
    <text evidence="3">The sequence shown here is derived from an EMBL/GenBank/DDBJ whole genome shotgun (WGS) entry which is preliminary data.</text>
</comment>
<evidence type="ECO:0000259" key="2">
    <source>
        <dbReference type="PROSITE" id="PS50188"/>
    </source>
</evidence>
<protein>
    <submittedName>
        <fullName evidence="3">Ryanodine receptor 1</fullName>
    </submittedName>
</protein>
<dbReference type="GO" id="GO:0005790">
    <property type="term" value="C:smooth endoplasmic reticulum"/>
    <property type="evidence" value="ECO:0007669"/>
    <property type="project" value="TreeGrafter"/>
</dbReference>
<dbReference type="InterPro" id="IPR043136">
    <property type="entry name" value="B30.2/SPRY_sf"/>
</dbReference>